<evidence type="ECO:0000256" key="4">
    <source>
        <dbReference type="ARBA" id="ARBA00030169"/>
    </source>
</evidence>
<dbReference type="Gene3D" id="3.50.30.40">
    <property type="entry name" value="Ribonuclease E inhibitor RraA/RraA-like"/>
    <property type="match status" value="1"/>
</dbReference>
<dbReference type="PANTHER" id="PTHR33254">
    <property type="entry name" value="4-HYDROXY-4-METHYL-2-OXOGLUTARATE ALDOLASE 3-RELATED"/>
    <property type="match status" value="1"/>
</dbReference>
<keyword evidence="5" id="KW-0175">Coiled coil</keyword>
<sequence>MSAAKKGGADAAATLKILAGLSTSGVSDALDRLGIAGQCFRVMPIFPGVRLCGPAFTLRYQPIGIEGGTVGDFIDDVPPGAVVAIDNAGRTDCTVWGDILTDTAARRGIAGTVIHGICRDVDRSREMGYPLFATGHWMRTGKDRVHLVATNEPVDIGGVLVAAGDILLGDDNGVVAVPAARLAEVTETAAAIEAAEERIRAAIAEGSSLREARAAQGYHALQSRTKN</sequence>
<evidence type="ECO:0000256" key="3">
    <source>
        <dbReference type="ARBA" id="ARBA00029596"/>
    </source>
</evidence>
<comment type="caution">
    <text evidence="6">The sequence shown here is derived from an EMBL/GenBank/DDBJ whole genome shotgun (WGS) entry which is preliminary data.</text>
</comment>
<evidence type="ECO:0000256" key="5">
    <source>
        <dbReference type="SAM" id="Coils"/>
    </source>
</evidence>
<accession>A0ABV7L4C4</accession>
<protein>
    <recommendedName>
        <fullName evidence="2">Putative 4-hydroxy-4-methyl-2-oxoglutarate aldolase</fullName>
    </recommendedName>
    <alternativeName>
        <fullName evidence="3">Regulator of ribonuclease activity homolog</fullName>
    </alternativeName>
    <alternativeName>
        <fullName evidence="4">RraA-like protein</fullName>
    </alternativeName>
</protein>
<evidence type="ECO:0000313" key="6">
    <source>
        <dbReference type="EMBL" id="MFC3229183.1"/>
    </source>
</evidence>
<reference evidence="7" key="1">
    <citation type="journal article" date="2019" name="Int. J. Syst. Evol. Microbiol.">
        <title>The Global Catalogue of Microorganisms (GCM) 10K type strain sequencing project: providing services to taxonomists for standard genome sequencing and annotation.</title>
        <authorList>
            <consortium name="The Broad Institute Genomics Platform"/>
            <consortium name="The Broad Institute Genome Sequencing Center for Infectious Disease"/>
            <person name="Wu L."/>
            <person name="Ma J."/>
        </authorList>
    </citation>
    <scope>NUCLEOTIDE SEQUENCE [LARGE SCALE GENOMIC DNA]</scope>
    <source>
        <strain evidence="7">KCTC 42964</strain>
    </source>
</reference>
<dbReference type="InterPro" id="IPR036704">
    <property type="entry name" value="RraA/RraA-like_sf"/>
</dbReference>
<evidence type="ECO:0000256" key="2">
    <source>
        <dbReference type="ARBA" id="ARBA00016549"/>
    </source>
</evidence>
<dbReference type="Proteomes" id="UP001595528">
    <property type="component" value="Unassembled WGS sequence"/>
</dbReference>
<gene>
    <name evidence="6" type="ORF">ACFOGJ_18195</name>
</gene>
<dbReference type="SUPFAM" id="SSF89562">
    <property type="entry name" value="RraA-like"/>
    <property type="match status" value="1"/>
</dbReference>
<organism evidence="6 7">
    <name type="scientific">Marinibaculum pumilum</name>
    <dbReference type="NCBI Taxonomy" id="1766165"/>
    <lineage>
        <taxon>Bacteria</taxon>
        <taxon>Pseudomonadati</taxon>
        <taxon>Pseudomonadota</taxon>
        <taxon>Alphaproteobacteria</taxon>
        <taxon>Rhodospirillales</taxon>
        <taxon>Rhodospirillaceae</taxon>
        <taxon>Marinibaculum</taxon>
    </lineage>
</organism>
<evidence type="ECO:0000313" key="7">
    <source>
        <dbReference type="Proteomes" id="UP001595528"/>
    </source>
</evidence>
<name>A0ABV7L4C4_9PROT</name>
<keyword evidence="7" id="KW-1185">Reference proteome</keyword>
<dbReference type="Pfam" id="PF03737">
    <property type="entry name" value="RraA-like"/>
    <property type="match status" value="1"/>
</dbReference>
<proteinExistence type="predicted"/>
<comment type="cofactor">
    <cofactor evidence="1">
        <name>a divalent metal cation</name>
        <dbReference type="ChEBI" id="CHEBI:60240"/>
    </cofactor>
</comment>
<dbReference type="CDD" id="cd16841">
    <property type="entry name" value="RraA_family"/>
    <property type="match status" value="1"/>
</dbReference>
<evidence type="ECO:0000256" key="1">
    <source>
        <dbReference type="ARBA" id="ARBA00001968"/>
    </source>
</evidence>
<dbReference type="EMBL" id="JBHRTR010000031">
    <property type="protein sequence ID" value="MFC3229183.1"/>
    <property type="molecule type" value="Genomic_DNA"/>
</dbReference>
<feature type="coiled-coil region" evidence="5">
    <location>
        <begin position="185"/>
        <end position="212"/>
    </location>
</feature>
<dbReference type="PANTHER" id="PTHR33254:SF4">
    <property type="entry name" value="4-HYDROXY-4-METHYL-2-OXOGLUTARATE ALDOLASE 3-RELATED"/>
    <property type="match status" value="1"/>
</dbReference>
<dbReference type="RefSeq" id="WP_379903147.1">
    <property type="nucleotide sequence ID" value="NZ_JBHRTR010000031.1"/>
</dbReference>
<dbReference type="InterPro" id="IPR005493">
    <property type="entry name" value="RraA/RraA-like"/>
</dbReference>